<dbReference type="Gene3D" id="2.60.450.10">
    <property type="entry name" value="Lipopolysaccharide (LPS) transport protein A like domain"/>
    <property type="match status" value="1"/>
</dbReference>
<feature type="signal peptide" evidence="3">
    <location>
        <begin position="1"/>
        <end position="34"/>
    </location>
</feature>
<accession>A0AA86T432</accession>
<keyword evidence="6" id="KW-1185">Reference proteome</keyword>
<evidence type="ECO:0000256" key="1">
    <source>
        <dbReference type="ARBA" id="ARBA00022729"/>
    </source>
</evidence>
<dbReference type="EMBL" id="OX365700">
    <property type="protein sequence ID" value="CAI4031262.1"/>
    <property type="molecule type" value="Genomic_DNA"/>
</dbReference>
<organism evidence="5 6">
    <name type="scientific">Nitrospira tepida</name>
    <dbReference type="NCBI Taxonomy" id="2973512"/>
    <lineage>
        <taxon>Bacteria</taxon>
        <taxon>Pseudomonadati</taxon>
        <taxon>Nitrospirota</taxon>
        <taxon>Nitrospiria</taxon>
        <taxon>Nitrospirales</taxon>
        <taxon>Nitrospiraceae</taxon>
        <taxon>Nitrospira</taxon>
    </lineage>
</organism>
<evidence type="ECO:0000256" key="2">
    <source>
        <dbReference type="SAM" id="MobiDB-lite"/>
    </source>
</evidence>
<dbReference type="GO" id="GO:0030288">
    <property type="term" value="C:outer membrane-bounded periplasmic space"/>
    <property type="evidence" value="ECO:0007669"/>
    <property type="project" value="TreeGrafter"/>
</dbReference>
<evidence type="ECO:0000256" key="3">
    <source>
        <dbReference type="SAM" id="SignalP"/>
    </source>
</evidence>
<dbReference type="GO" id="GO:0017089">
    <property type="term" value="F:glycolipid transfer activity"/>
    <property type="evidence" value="ECO:0007669"/>
    <property type="project" value="TreeGrafter"/>
</dbReference>
<dbReference type="AlphaFoldDB" id="A0AA86T432"/>
<dbReference type="KEGG" id="nti:DNFV4_01690"/>
<dbReference type="InterPro" id="IPR005653">
    <property type="entry name" value="OstA-like_N"/>
</dbReference>
<evidence type="ECO:0000259" key="4">
    <source>
        <dbReference type="Pfam" id="PF03968"/>
    </source>
</evidence>
<dbReference type="InterPro" id="IPR052037">
    <property type="entry name" value="LPS_export_LptA"/>
</dbReference>
<reference evidence="5" key="1">
    <citation type="submission" date="2022-10" db="EMBL/GenBank/DDBJ databases">
        <authorList>
            <person name="Koch H."/>
        </authorList>
    </citation>
    <scope>NUCLEOTIDE SEQUENCE</scope>
    <source>
        <strain evidence="5">DNF</strain>
    </source>
</reference>
<protein>
    <submittedName>
        <fullName evidence="5">OstA-like_N domain-containing protein</fullName>
    </submittedName>
</protein>
<proteinExistence type="predicted"/>
<keyword evidence="1 3" id="KW-0732">Signal</keyword>
<name>A0AA86T432_9BACT</name>
<dbReference type="PANTHER" id="PTHR36504:SF1">
    <property type="entry name" value="LIPOPOLYSACCHARIDE EXPORT SYSTEM PROTEIN LPTA"/>
    <property type="match status" value="1"/>
</dbReference>
<dbReference type="PANTHER" id="PTHR36504">
    <property type="entry name" value="LIPOPOLYSACCHARIDE EXPORT SYSTEM PROTEIN LPTA"/>
    <property type="match status" value="1"/>
</dbReference>
<sequence>MKSFKYWTMCVWTLTRLSSRVVVAGLLCAASALAQEQRATPDEKTTITAKKMTVRNQENKAIFEGAVVLTRGPLVVHSDTMVMLYQGKADSAASPGGQTASCGSGEGASRGKPAAGRDQKPNAGQAMPTVSDRKVCLIEASGNVTIEKDEGRAICRKAVFYQEEEKIVLTGDPVVWQRGTRVTGQKITMFLAEDRSVVEGGSHVTIVPEGERRSP</sequence>
<dbReference type="Proteomes" id="UP001179121">
    <property type="component" value="Chromosome"/>
</dbReference>
<dbReference type="GO" id="GO:0015920">
    <property type="term" value="P:lipopolysaccharide transport"/>
    <property type="evidence" value="ECO:0007669"/>
    <property type="project" value="TreeGrafter"/>
</dbReference>
<feature type="domain" description="Organic solvent tolerance-like N-terminal" evidence="4">
    <location>
        <begin position="46"/>
        <end position="193"/>
    </location>
</feature>
<dbReference type="Pfam" id="PF03968">
    <property type="entry name" value="LptD_N"/>
    <property type="match status" value="1"/>
</dbReference>
<gene>
    <name evidence="5" type="ORF">DNFV4_01690</name>
</gene>
<evidence type="ECO:0000313" key="6">
    <source>
        <dbReference type="Proteomes" id="UP001179121"/>
    </source>
</evidence>
<feature type="region of interest" description="Disordered" evidence="2">
    <location>
        <begin position="90"/>
        <end position="129"/>
    </location>
</feature>
<dbReference type="GO" id="GO:0009279">
    <property type="term" value="C:cell outer membrane"/>
    <property type="evidence" value="ECO:0007669"/>
    <property type="project" value="TreeGrafter"/>
</dbReference>
<feature type="chain" id="PRO_5041717658" evidence="3">
    <location>
        <begin position="35"/>
        <end position="215"/>
    </location>
</feature>
<dbReference type="RefSeq" id="WP_289268197.1">
    <property type="nucleotide sequence ID" value="NZ_OX365700.1"/>
</dbReference>
<evidence type="ECO:0000313" key="5">
    <source>
        <dbReference type="EMBL" id="CAI4031262.1"/>
    </source>
</evidence>